<dbReference type="EMBL" id="LT882682">
    <property type="protein sequence ID" value="SMY26485.1"/>
    <property type="molecule type" value="Genomic_DNA"/>
</dbReference>
<protein>
    <submittedName>
        <fullName evidence="1">Uncharacterized protein</fullName>
    </submittedName>
</protein>
<accession>A0A1Y6LQ85</accession>
<dbReference type="Proteomes" id="UP000215453">
    <property type="component" value="Chromosome 7"/>
</dbReference>
<evidence type="ECO:0000313" key="2">
    <source>
        <dbReference type="Proteomes" id="UP000215453"/>
    </source>
</evidence>
<dbReference type="AlphaFoldDB" id="A0A1Y6LQ85"/>
<name>A0A1Y6LQ85_ZYMTR</name>
<reference evidence="1 2" key="1">
    <citation type="submission" date="2016-10" db="EMBL/GenBank/DDBJ databases">
        <authorList>
            <person name="Varghese N."/>
        </authorList>
    </citation>
    <scope>NUCLEOTIDE SEQUENCE [LARGE SCALE GENOMIC DNA]</scope>
</reference>
<proteinExistence type="predicted"/>
<evidence type="ECO:0000313" key="1">
    <source>
        <dbReference type="EMBL" id="SMY26485.1"/>
    </source>
</evidence>
<organism evidence="1 2">
    <name type="scientific">Zymoseptoria tritici ST99CH_1A5</name>
    <dbReference type="NCBI Taxonomy" id="1276529"/>
    <lineage>
        <taxon>Eukaryota</taxon>
        <taxon>Fungi</taxon>
        <taxon>Dikarya</taxon>
        <taxon>Ascomycota</taxon>
        <taxon>Pezizomycotina</taxon>
        <taxon>Dothideomycetes</taxon>
        <taxon>Dothideomycetidae</taxon>
        <taxon>Mycosphaerellales</taxon>
        <taxon>Mycosphaerellaceae</taxon>
        <taxon>Zymoseptoria</taxon>
    </lineage>
</organism>
<sequence length="258" mass="29592">MDDYANDRDTVQIAAAPVGEVTSDDKHKEITEMTPVKCSVARPPALSKFFATPELCERMLLFLRHPKSILQAAQVFKDVENTIQGSSKLQIALFYKPDLRTVTGTAVKRKLRRDSYYFHQNYRNNIPVYTPPPPERFLAINSLAFTTPCSCDDNQLLYLCLHMKKLYNAVRPNLGSLAKVFLTQPPVESVNVECYIDGWDQRISWQLDVAGGIRVQDLVDFIREKSKDPSQFREAFQRLNPEYKVCLRLRDGDEVVEE</sequence>
<gene>
    <name evidence="1" type="ORF">ZT1A5_G7928</name>
</gene>